<dbReference type="RefSeq" id="WP_366922899.1">
    <property type="nucleotide sequence ID" value="NZ_CP121694.1"/>
</dbReference>
<dbReference type="EMBL" id="CP121694">
    <property type="protein sequence ID" value="WRO23517.1"/>
    <property type="molecule type" value="Genomic_DNA"/>
</dbReference>
<reference evidence="1 2" key="1">
    <citation type="submission" date="2023-04" db="EMBL/GenBank/DDBJ databases">
        <authorList>
            <person name="Hsu D."/>
        </authorList>
    </citation>
    <scope>NUCLEOTIDE SEQUENCE [LARGE SCALE GENOMIC DNA]</scope>
    <source>
        <strain evidence="1 2">MK1</strain>
    </source>
</reference>
<accession>A0AAU0UQX1</accession>
<evidence type="ECO:0000313" key="1">
    <source>
        <dbReference type="EMBL" id="WRO23517.1"/>
    </source>
</evidence>
<evidence type="ECO:0000313" key="2">
    <source>
        <dbReference type="Proteomes" id="UP001329915"/>
    </source>
</evidence>
<keyword evidence="2" id="KW-1185">Reference proteome</keyword>
<sequence length="57" mass="6327">MDRKQIDEIVIKAADNNKLSCSKAHELAKEHKISLKEVGAAADRLNIKLFACQLGCF</sequence>
<name>A0AAU0UQX1_9FIRM</name>
<proteinExistence type="predicted"/>
<dbReference type="Proteomes" id="UP001329915">
    <property type="component" value="Chromosome"/>
</dbReference>
<organism evidence="1 2">
    <name type="scientific">Metallumcola ferriviriculae</name>
    <dbReference type="NCBI Taxonomy" id="3039180"/>
    <lineage>
        <taxon>Bacteria</taxon>
        <taxon>Bacillati</taxon>
        <taxon>Bacillota</taxon>
        <taxon>Clostridia</taxon>
        <taxon>Neomoorellales</taxon>
        <taxon>Desulfitibacteraceae</taxon>
        <taxon>Metallumcola</taxon>
    </lineage>
</organism>
<protein>
    <submittedName>
        <fullName evidence="1">Uncharacterized protein</fullName>
    </submittedName>
</protein>
<gene>
    <name evidence="1" type="ORF">MFMK1_003379</name>
</gene>
<dbReference type="KEGG" id="dbc:MFMK1_003379"/>
<dbReference type="AlphaFoldDB" id="A0AAU0UQX1"/>